<dbReference type="EMBL" id="MGER01000005">
    <property type="protein sequence ID" value="OGL88938.1"/>
    <property type="molecule type" value="Genomic_DNA"/>
</dbReference>
<protein>
    <submittedName>
        <fullName evidence="2">Uncharacterized protein</fullName>
    </submittedName>
</protein>
<name>A0A1F7VFN2_9BACT</name>
<dbReference type="Proteomes" id="UP000178264">
    <property type="component" value="Unassembled WGS sequence"/>
</dbReference>
<evidence type="ECO:0000313" key="3">
    <source>
        <dbReference type="Proteomes" id="UP000178264"/>
    </source>
</evidence>
<keyword evidence="1" id="KW-1133">Transmembrane helix</keyword>
<gene>
    <name evidence="2" type="ORF">A3I42_00670</name>
</gene>
<accession>A0A1F7VFN2</accession>
<sequence length="73" mass="7747">MLLNILLAANQKMILASEGVGSISKDDEKIVSFFALASSPFAATIILGVFAILVVAVAYVLIGIILFALFAYR</sequence>
<feature type="transmembrane region" description="Helical" evidence="1">
    <location>
        <begin position="40"/>
        <end position="72"/>
    </location>
</feature>
<keyword evidence="1" id="KW-0812">Transmembrane</keyword>
<proteinExistence type="predicted"/>
<dbReference type="AlphaFoldDB" id="A0A1F7VFN2"/>
<comment type="caution">
    <text evidence="2">The sequence shown here is derived from an EMBL/GenBank/DDBJ whole genome shotgun (WGS) entry which is preliminary data.</text>
</comment>
<keyword evidence="1" id="KW-0472">Membrane</keyword>
<organism evidence="2 3">
    <name type="scientific">Candidatus Uhrbacteria bacterium RIFCSPLOWO2_02_FULL_49_11</name>
    <dbReference type="NCBI Taxonomy" id="1802409"/>
    <lineage>
        <taxon>Bacteria</taxon>
        <taxon>Candidatus Uhriibacteriota</taxon>
    </lineage>
</organism>
<evidence type="ECO:0000256" key="1">
    <source>
        <dbReference type="SAM" id="Phobius"/>
    </source>
</evidence>
<evidence type="ECO:0000313" key="2">
    <source>
        <dbReference type="EMBL" id="OGL88938.1"/>
    </source>
</evidence>
<reference evidence="2 3" key="1">
    <citation type="journal article" date="2016" name="Nat. Commun.">
        <title>Thousands of microbial genomes shed light on interconnected biogeochemical processes in an aquifer system.</title>
        <authorList>
            <person name="Anantharaman K."/>
            <person name="Brown C.T."/>
            <person name="Hug L.A."/>
            <person name="Sharon I."/>
            <person name="Castelle C.J."/>
            <person name="Probst A.J."/>
            <person name="Thomas B.C."/>
            <person name="Singh A."/>
            <person name="Wilkins M.J."/>
            <person name="Karaoz U."/>
            <person name="Brodie E.L."/>
            <person name="Williams K.H."/>
            <person name="Hubbard S.S."/>
            <person name="Banfield J.F."/>
        </authorList>
    </citation>
    <scope>NUCLEOTIDE SEQUENCE [LARGE SCALE GENOMIC DNA]</scope>
</reference>